<evidence type="ECO:0000313" key="7">
    <source>
        <dbReference type="EMBL" id="KAK8892916.1"/>
    </source>
</evidence>
<keyword evidence="1 5" id="KW-0418">Kinase</keyword>
<evidence type="ECO:0000256" key="3">
    <source>
        <dbReference type="ARBA" id="ARBA00022840"/>
    </source>
</evidence>
<evidence type="ECO:0000256" key="4">
    <source>
        <dbReference type="PROSITE-ProRule" id="PRU10141"/>
    </source>
</evidence>
<dbReference type="PROSITE" id="PS00107">
    <property type="entry name" value="PROTEIN_KINASE_ATP"/>
    <property type="match status" value="1"/>
</dbReference>
<dbReference type="InterPro" id="IPR000719">
    <property type="entry name" value="Prot_kinase_dom"/>
</dbReference>
<dbReference type="Pfam" id="PF00069">
    <property type="entry name" value="Pkinase"/>
    <property type="match status" value="1"/>
</dbReference>
<dbReference type="InterPro" id="IPR001245">
    <property type="entry name" value="Ser-Thr/Tyr_kinase_cat_dom"/>
</dbReference>
<dbReference type="SMART" id="SM00220">
    <property type="entry name" value="S_TKc"/>
    <property type="match status" value="1"/>
</dbReference>
<dbReference type="Proteomes" id="UP001470230">
    <property type="component" value="Unassembled WGS sequence"/>
</dbReference>
<dbReference type="EMBL" id="JAPFFF010000004">
    <property type="protein sequence ID" value="KAK8892916.1"/>
    <property type="molecule type" value="Genomic_DNA"/>
</dbReference>
<keyword evidence="1 5" id="KW-0723">Serine/threonine-protein kinase</keyword>
<protein>
    <recommendedName>
        <fullName evidence="6">Protein kinase domain-containing protein</fullName>
    </recommendedName>
</protein>
<keyword evidence="1 5" id="KW-0808">Transferase</keyword>
<evidence type="ECO:0000259" key="6">
    <source>
        <dbReference type="PROSITE" id="PS50011"/>
    </source>
</evidence>
<keyword evidence="2 4" id="KW-0547">Nucleotide-binding</keyword>
<feature type="domain" description="Protein kinase" evidence="6">
    <location>
        <begin position="14"/>
        <end position="293"/>
    </location>
</feature>
<comment type="caution">
    <text evidence="7">The sequence shown here is derived from an EMBL/GenBank/DDBJ whole genome shotgun (WGS) entry which is preliminary data.</text>
</comment>
<dbReference type="PANTHER" id="PTHR44329:SF214">
    <property type="entry name" value="PROTEIN KINASE DOMAIN-CONTAINING PROTEIN"/>
    <property type="match status" value="1"/>
</dbReference>
<gene>
    <name evidence="7" type="ORF">M9Y10_030168</name>
</gene>
<evidence type="ECO:0000313" key="8">
    <source>
        <dbReference type="Proteomes" id="UP001470230"/>
    </source>
</evidence>
<dbReference type="PROSITE" id="PS50011">
    <property type="entry name" value="PROTEIN_KINASE_DOM"/>
    <property type="match status" value="1"/>
</dbReference>
<dbReference type="PANTHER" id="PTHR44329">
    <property type="entry name" value="SERINE/THREONINE-PROTEIN KINASE TNNI3K-RELATED"/>
    <property type="match status" value="1"/>
</dbReference>
<keyword evidence="3 4" id="KW-0067">ATP-binding</keyword>
<dbReference type="SUPFAM" id="SSF56112">
    <property type="entry name" value="Protein kinase-like (PK-like)"/>
    <property type="match status" value="1"/>
</dbReference>
<dbReference type="InterPro" id="IPR017441">
    <property type="entry name" value="Protein_kinase_ATP_BS"/>
</dbReference>
<dbReference type="InterPro" id="IPR051681">
    <property type="entry name" value="Ser/Thr_Kinases-Pseudokinases"/>
</dbReference>
<dbReference type="InterPro" id="IPR008271">
    <property type="entry name" value="Ser/Thr_kinase_AS"/>
</dbReference>
<organism evidence="7 8">
    <name type="scientific">Tritrichomonas musculus</name>
    <dbReference type="NCBI Taxonomy" id="1915356"/>
    <lineage>
        <taxon>Eukaryota</taxon>
        <taxon>Metamonada</taxon>
        <taxon>Parabasalia</taxon>
        <taxon>Tritrichomonadida</taxon>
        <taxon>Tritrichomonadidae</taxon>
        <taxon>Tritrichomonas</taxon>
    </lineage>
</organism>
<dbReference type="Gene3D" id="1.10.510.10">
    <property type="entry name" value="Transferase(Phosphotransferase) domain 1"/>
    <property type="match status" value="1"/>
</dbReference>
<comment type="similarity">
    <text evidence="5">Belongs to the protein kinase superfamily.</text>
</comment>
<evidence type="ECO:0000256" key="1">
    <source>
        <dbReference type="ARBA" id="ARBA00022527"/>
    </source>
</evidence>
<sequence length="362" mass="41733">MDFTGLFFDISDFNLTDTKLGEGSFGSVYLAENIKDKKQYAAKIINTDAGFDGKDQMLLMRESMILLKLNHPSIIKLHGINLQSFHKRTRLEPTILTEYLPNGSLYHLLCQERKGKHNKKWDATRRYITLLGIADAMRYLHQNGVIHRDLKPENILMDENLNPRICDFGLSKCFPQILTQTMELVMTTEIGTPLYMAPELHNDEEVYGAGVDVYAFALIAYELVTGIQPFKELGKINRFNLGIKVIQGYRPQFPSGVTQKMMDLITQCWSHKSEDRPSFDEIFKKLSTDFTYFNEKVDVEEINSYLGKLSPFFPKKDKKESQSYHFVPSPRNIEDIHDCYTQMFKAVLPKVEGFNDIYFSGV</sequence>
<dbReference type="PRINTS" id="PR00109">
    <property type="entry name" value="TYRKINASE"/>
</dbReference>
<accession>A0ABR2KPE8</accession>
<dbReference type="PROSITE" id="PS00108">
    <property type="entry name" value="PROTEIN_KINASE_ST"/>
    <property type="match status" value="1"/>
</dbReference>
<dbReference type="InterPro" id="IPR011009">
    <property type="entry name" value="Kinase-like_dom_sf"/>
</dbReference>
<keyword evidence="8" id="KW-1185">Reference proteome</keyword>
<evidence type="ECO:0000256" key="5">
    <source>
        <dbReference type="RuleBase" id="RU000304"/>
    </source>
</evidence>
<name>A0ABR2KPE8_9EUKA</name>
<evidence type="ECO:0000256" key="2">
    <source>
        <dbReference type="ARBA" id="ARBA00022741"/>
    </source>
</evidence>
<proteinExistence type="inferred from homology"/>
<reference evidence="7 8" key="1">
    <citation type="submission" date="2024-04" db="EMBL/GenBank/DDBJ databases">
        <title>Tritrichomonas musculus Genome.</title>
        <authorList>
            <person name="Alves-Ferreira E."/>
            <person name="Grigg M."/>
            <person name="Lorenzi H."/>
            <person name="Galac M."/>
        </authorList>
    </citation>
    <scope>NUCLEOTIDE SEQUENCE [LARGE SCALE GENOMIC DNA]</scope>
    <source>
        <strain evidence="7 8">EAF2021</strain>
    </source>
</reference>
<feature type="binding site" evidence="4">
    <location>
        <position position="43"/>
    </location>
    <ligand>
        <name>ATP</name>
        <dbReference type="ChEBI" id="CHEBI:30616"/>
    </ligand>
</feature>